<reference evidence="1 2" key="1">
    <citation type="submission" date="2018-09" db="EMBL/GenBank/DDBJ databases">
        <title>Draft genome of Simplicispira sp. NY-02.</title>
        <authorList>
            <person name="Im W.T."/>
        </authorList>
    </citation>
    <scope>NUCLEOTIDE SEQUENCE [LARGE SCALE GENOMIC DNA]</scope>
    <source>
        <strain evidence="1 2">NY-02</strain>
    </source>
</reference>
<dbReference type="Proteomes" id="UP000266302">
    <property type="component" value="Unassembled WGS sequence"/>
</dbReference>
<evidence type="ECO:0000313" key="1">
    <source>
        <dbReference type="EMBL" id="RID99632.1"/>
    </source>
</evidence>
<comment type="caution">
    <text evidence="1">The sequence shown here is derived from an EMBL/GenBank/DDBJ whole genome shotgun (WGS) entry which is preliminary data.</text>
</comment>
<dbReference type="AlphaFoldDB" id="A0A398C9T1"/>
<gene>
    <name evidence="1" type="ORF">D3F03_04290</name>
</gene>
<accession>A0A398C9T1</accession>
<keyword evidence="2" id="KW-1185">Reference proteome</keyword>
<proteinExistence type="predicted"/>
<organism evidence="1 2">
    <name type="scientific">Simplicispira hankyongi</name>
    <dbReference type="NCBI Taxonomy" id="2315688"/>
    <lineage>
        <taxon>Bacteria</taxon>
        <taxon>Pseudomonadati</taxon>
        <taxon>Pseudomonadota</taxon>
        <taxon>Betaproteobacteria</taxon>
        <taxon>Burkholderiales</taxon>
        <taxon>Comamonadaceae</taxon>
        <taxon>Simplicispira</taxon>
    </lineage>
</organism>
<sequence length="118" mass="12985">MARVHRSKAVVAREAMRAEEAETRRDWDGLGMGLLRFKHGFDCGENSGAEAAMLPFALCLGYASIPVECPAVYNWTVLHGARRTRATLPAARASKTSAALRSRDPFELLPAIFQEIPQ</sequence>
<name>A0A398C9T1_9BURK</name>
<evidence type="ECO:0000313" key="2">
    <source>
        <dbReference type="Proteomes" id="UP000266302"/>
    </source>
</evidence>
<dbReference type="EMBL" id="QXJC01000001">
    <property type="protein sequence ID" value="RID99632.1"/>
    <property type="molecule type" value="Genomic_DNA"/>
</dbReference>
<protein>
    <submittedName>
        <fullName evidence="1">Uncharacterized protein</fullName>
    </submittedName>
</protein>